<accession>A0A131YWF7</accession>
<sequence>MLATSRTFIGKAFKPRLPVRWASYEGDGKTTVSVLNKDRGDMLLVDSYSTAGFRMNNGLFVFGPIALFPRSVLQWKVKSPDDITEEAFSLFTLLEPKIDVLVIGIGDHGEKLDMTLIQHLKKRRIGVEVHPTSVACSTFNFLNVEDRNVAAAMIPPRHVAAGDEFYISAGRDRRALLAAE</sequence>
<organism evidence="5">
    <name type="scientific">Rhipicephalus appendiculatus</name>
    <name type="common">Brown ear tick</name>
    <dbReference type="NCBI Taxonomy" id="34631"/>
    <lineage>
        <taxon>Eukaryota</taxon>
        <taxon>Metazoa</taxon>
        <taxon>Ecdysozoa</taxon>
        <taxon>Arthropoda</taxon>
        <taxon>Chelicerata</taxon>
        <taxon>Arachnida</taxon>
        <taxon>Acari</taxon>
        <taxon>Parasitiformes</taxon>
        <taxon>Ixodida</taxon>
        <taxon>Ixodoidea</taxon>
        <taxon>Ixodidae</taxon>
        <taxon>Rhipicephalinae</taxon>
        <taxon>Rhipicephalus</taxon>
        <taxon>Rhipicephalus</taxon>
    </lineage>
</organism>
<reference evidence="5" key="1">
    <citation type="journal article" date="2016" name="Ticks Tick Borne Dis.">
        <title>De novo assembly and annotation of the salivary gland transcriptome of Rhipicephalus appendiculatus male and female ticks during blood feeding.</title>
        <authorList>
            <person name="de Castro M.H."/>
            <person name="de Klerk D."/>
            <person name="Pienaar R."/>
            <person name="Latif A.A."/>
            <person name="Rees D.J."/>
            <person name="Mans B.J."/>
        </authorList>
    </citation>
    <scope>NUCLEOTIDE SEQUENCE</scope>
    <source>
        <tissue evidence="5">Salivary glands</tissue>
    </source>
</reference>
<evidence type="ECO:0000256" key="2">
    <source>
        <dbReference type="ARBA" id="ARBA00021776"/>
    </source>
</evidence>
<comment type="similarity">
    <text evidence="4">Belongs to the NDUFAF3 family.</text>
</comment>
<proteinExistence type="inferred from homology"/>
<evidence type="ECO:0000256" key="3">
    <source>
        <dbReference type="ARBA" id="ARBA00023128"/>
    </source>
</evidence>
<dbReference type="InterPro" id="IPR007523">
    <property type="entry name" value="NDUFAF3/AAMDC"/>
</dbReference>
<dbReference type="InterPro" id="IPR036748">
    <property type="entry name" value="MTH938-like_sf"/>
</dbReference>
<comment type="subcellular location">
    <subcellularLocation>
        <location evidence="1">Mitochondrion</location>
    </subcellularLocation>
</comment>
<protein>
    <recommendedName>
        <fullName evidence="2">NADH dehydrogenase [ubiquinone] 1 alpha subcomplex assembly factor 3</fullName>
    </recommendedName>
</protein>
<dbReference type="GO" id="GO:0005743">
    <property type="term" value="C:mitochondrial inner membrane"/>
    <property type="evidence" value="ECO:0007669"/>
    <property type="project" value="TreeGrafter"/>
</dbReference>
<dbReference type="Pfam" id="PF04430">
    <property type="entry name" value="DUF498"/>
    <property type="match status" value="1"/>
</dbReference>
<dbReference type="PANTHER" id="PTHR21192:SF2">
    <property type="entry name" value="NADH DEHYDROGENASE [UBIQUINONE] 1 ALPHA SUBCOMPLEX ASSEMBLY FACTOR 3"/>
    <property type="match status" value="1"/>
</dbReference>
<evidence type="ECO:0000313" key="5">
    <source>
        <dbReference type="EMBL" id="JAP82845.1"/>
    </source>
</evidence>
<dbReference type="SUPFAM" id="SSF64076">
    <property type="entry name" value="MTH938-like"/>
    <property type="match status" value="1"/>
</dbReference>
<dbReference type="Gene3D" id="3.40.1230.10">
    <property type="entry name" value="MTH938-like"/>
    <property type="match status" value="1"/>
</dbReference>
<evidence type="ECO:0000256" key="4">
    <source>
        <dbReference type="ARBA" id="ARBA00049984"/>
    </source>
</evidence>
<dbReference type="InterPro" id="IPR034095">
    <property type="entry name" value="NDUF3"/>
</dbReference>
<name>A0A131YWF7_RHIAP</name>
<dbReference type="CDD" id="cd05125">
    <property type="entry name" value="Mth938_2P1-like"/>
    <property type="match status" value="1"/>
</dbReference>
<dbReference type="EMBL" id="GEDV01005712">
    <property type="protein sequence ID" value="JAP82845.1"/>
    <property type="molecule type" value="Transcribed_RNA"/>
</dbReference>
<evidence type="ECO:0000256" key="1">
    <source>
        <dbReference type="ARBA" id="ARBA00004173"/>
    </source>
</evidence>
<keyword evidence="3" id="KW-0496">Mitochondrion</keyword>
<dbReference type="AlphaFoldDB" id="A0A131YWF7"/>
<dbReference type="PANTHER" id="PTHR21192">
    <property type="entry name" value="NUCLEAR PROTEIN E3-3"/>
    <property type="match status" value="1"/>
</dbReference>
<keyword evidence="5" id="KW-0830">Ubiquinone</keyword>
<dbReference type="GO" id="GO:0032981">
    <property type="term" value="P:mitochondrial respiratory chain complex I assembly"/>
    <property type="evidence" value="ECO:0007669"/>
    <property type="project" value="InterPro"/>
</dbReference>